<keyword evidence="1" id="KW-0732">Signal</keyword>
<feature type="chain" id="PRO_5020023905" description="Secreted protein" evidence="1">
    <location>
        <begin position="23"/>
        <end position="107"/>
    </location>
</feature>
<evidence type="ECO:0008006" key="4">
    <source>
        <dbReference type="Google" id="ProtNLM"/>
    </source>
</evidence>
<dbReference type="Proteomes" id="UP000299102">
    <property type="component" value="Unassembled WGS sequence"/>
</dbReference>
<evidence type="ECO:0000313" key="2">
    <source>
        <dbReference type="EMBL" id="GBP35805.1"/>
    </source>
</evidence>
<sequence>MTTFTFRTAAVLLLIGVRSVLTKSHTFYIDREARLSPGAHCPLSYAIRMIKQTFRGLYSISPTILPPRQTSPLRCKSILLPRSSCFRFMLSSYQIPLHAGIPQVQEC</sequence>
<evidence type="ECO:0000313" key="3">
    <source>
        <dbReference type="Proteomes" id="UP000299102"/>
    </source>
</evidence>
<dbReference type="AlphaFoldDB" id="A0A4C1VDV5"/>
<keyword evidence="3" id="KW-1185">Reference proteome</keyword>
<organism evidence="2 3">
    <name type="scientific">Eumeta variegata</name>
    <name type="common">Bagworm moth</name>
    <name type="synonym">Eumeta japonica</name>
    <dbReference type="NCBI Taxonomy" id="151549"/>
    <lineage>
        <taxon>Eukaryota</taxon>
        <taxon>Metazoa</taxon>
        <taxon>Ecdysozoa</taxon>
        <taxon>Arthropoda</taxon>
        <taxon>Hexapoda</taxon>
        <taxon>Insecta</taxon>
        <taxon>Pterygota</taxon>
        <taxon>Neoptera</taxon>
        <taxon>Endopterygota</taxon>
        <taxon>Lepidoptera</taxon>
        <taxon>Glossata</taxon>
        <taxon>Ditrysia</taxon>
        <taxon>Tineoidea</taxon>
        <taxon>Psychidae</taxon>
        <taxon>Oiketicinae</taxon>
        <taxon>Eumeta</taxon>
    </lineage>
</organism>
<reference evidence="2 3" key="1">
    <citation type="journal article" date="2019" name="Commun. Biol.">
        <title>The bagworm genome reveals a unique fibroin gene that provides high tensile strength.</title>
        <authorList>
            <person name="Kono N."/>
            <person name="Nakamura H."/>
            <person name="Ohtoshi R."/>
            <person name="Tomita M."/>
            <person name="Numata K."/>
            <person name="Arakawa K."/>
        </authorList>
    </citation>
    <scope>NUCLEOTIDE SEQUENCE [LARGE SCALE GENOMIC DNA]</scope>
</reference>
<comment type="caution">
    <text evidence="2">The sequence shown here is derived from an EMBL/GenBank/DDBJ whole genome shotgun (WGS) entry which is preliminary data.</text>
</comment>
<name>A0A4C1VDV5_EUMVA</name>
<accession>A0A4C1VDV5</accession>
<dbReference type="EMBL" id="BGZK01000309">
    <property type="protein sequence ID" value="GBP35805.1"/>
    <property type="molecule type" value="Genomic_DNA"/>
</dbReference>
<evidence type="ECO:0000256" key="1">
    <source>
        <dbReference type="SAM" id="SignalP"/>
    </source>
</evidence>
<gene>
    <name evidence="2" type="ORF">EVAR_20661_1</name>
</gene>
<feature type="signal peptide" evidence="1">
    <location>
        <begin position="1"/>
        <end position="22"/>
    </location>
</feature>
<protein>
    <recommendedName>
        <fullName evidence="4">Secreted protein</fullName>
    </recommendedName>
</protein>
<proteinExistence type="predicted"/>